<reference evidence="1" key="1">
    <citation type="submission" date="2015-07" db="EMBL/GenBank/DDBJ databases">
        <title>MeaNS - Measles Nucleotide Surveillance Program.</title>
        <authorList>
            <person name="Tran T."/>
            <person name="Druce J."/>
        </authorList>
    </citation>
    <scope>NUCLEOTIDE SEQUENCE</scope>
    <source>
        <strain evidence="1">UCB-OBI-ISO-001</strain>
        <tissue evidence="1">Gonad</tissue>
    </source>
</reference>
<protein>
    <submittedName>
        <fullName evidence="1">Uncharacterized protein</fullName>
    </submittedName>
</protein>
<sequence>MKFGSSNNKVHEMILQLKPPQLLFLFLLLLLSLFSTQPSFTTFEQNLMLHLHVFLQLTQLQRTSFQLPYHLLPNFVFFFSLLKKLFIFPHSLLLPQTDT</sequence>
<dbReference type="AlphaFoldDB" id="A0A0L8HCT0"/>
<gene>
    <name evidence="1" type="ORF">OCBIM_22017866mg</name>
</gene>
<evidence type="ECO:0000313" key="1">
    <source>
        <dbReference type="EMBL" id="KOF86879.1"/>
    </source>
</evidence>
<organism evidence="1">
    <name type="scientific">Octopus bimaculoides</name>
    <name type="common">California two-spotted octopus</name>
    <dbReference type="NCBI Taxonomy" id="37653"/>
    <lineage>
        <taxon>Eukaryota</taxon>
        <taxon>Metazoa</taxon>
        <taxon>Spiralia</taxon>
        <taxon>Lophotrochozoa</taxon>
        <taxon>Mollusca</taxon>
        <taxon>Cephalopoda</taxon>
        <taxon>Coleoidea</taxon>
        <taxon>Octopodiformes</taxon>
        <taxon>Octopoda</taxon>
        <taxon>Incirrata</taxon>
        <taxon>Octopodidae</taxon>
        <taxon>Octopus</taxon>
    </lineage>
</organism>
<name>A0A0L8HCT0_OCTBM</name>
<proteinExistence type="predicted"/>
<accession>A0A0L8HCT0</accession>
<dbReference type="EMBL" id="KQ418552">
    <property type="protein sequence ID" value="KOF86879.1"/>
    <property type="molecule type" value="Genomic_DNA"/>
</dbReference>